<feature type="transmembrane region" description="Helical" evidence="14">
    <location>
        <begin position="322"/>
        <end position="342"/>
    </location>
</feature>
<keyword evidence="8 14" id="KW-1133">Transmembrane helix</keyword>
<dbReference type="GO" id="GO:0070830">
    <property type="term" value="P:bicellular tight junction assembly"/>
    <property type="evidence" value="ECO:0007669"/>
    <property type="project" value="TreeGrafter"/>
</dbReference>
<comment type="subcellular location">
    <subcellularLocation>
        <location evidence="1">Cell junction</location>
        <location evidence="1">Tight junction</location>
    </subcellularLocation>
    <subcellularLocation>
        <location evidence="2">Cell membrane</location>
        <topology evidence="2">Multi-pass membrane protein</topology>
    </subcellularLocation>
</comment>
<dbReference type="Ensembl" id="ENSPKIT00000036328.1">
    <property type="protein sequence ID" value="ENSPKIP00000011946.1"/>
    <property type="gene ID" value="ENSPKIG00000025597.1"/>
</dbReference>
<evidence type="ECO:0000256" key="12">
    <source>
        <dbReference type="PROSITE-ProRule" id="PRU01324"/>
    </source>
</evidence>
<feature type="domain" description="OCEL" evidence="16">
    <location>
        <begin position="425"/>
        <end position="536"/>
    </location>
</feature>
<dbReference type="AlphaFoldDB" id="A0A3B3R2N4"/>
<dbReference type="Gene3D" id="6.10.140.340">
    <property type="match status" value="1"/>
</dbReference>
<protein>
    <submittedName>
        <fullName evidence="17">MARVEL domain containing 2-like</fullName>
    </submittedName>
</protein>
<accession>A0A3B3R2N4</accession>
<evidence type="ECO:0000256" key="2">
    <source>
        <dbReference type="ARBA" id="ARBA00004651"/>
    </source>
</evidence>
<reference evidence="17" key="1">
    <citation type="submission" date="2025-08" db="UniProtKB">
        <authorList>
            <consortium name="Ensembl"/>
        </authorList>
    </citation>
    <scope>IDENTIFICATION</scope>
</reference>
<dbReference type="GO" id="GO:0031410">
    <property type="term" value="C:cytoplasmic vesicle"/>
    <property type="evidence" value="ECO:0007669"/>
    <property type="project" value="TreeGrafter"/>
</dbReference>
<dbReference type="InterPro" id="IPR008253">
    <property type="entry name" value="Marvel"/>
</dbReference>
<dbReference type="Pfam" id="PF01284">
    <property type="entry name" value="MARVEL"/>
    <property type="match status" value="1"/>
</dbReference>
<feature type="transmembrane region" description="Helical" evidence="14">
    <location>
        <begin position="230"/>
        <end position="255"/>
    </location>
</feature>
<feature type="compositionally biased region" description="Basic and acidic residues" evidence="13">
    <location>
        <begin position="7"/>
        <end position="16"/>
    </location>
</feature>
<evidence type="ECO:0000313" key="17">
    <source>
        <dbReference type="Ensembl" id="ENSPKIP00000011946.1"/>
    </source>
</evidence>
<reference evidence="17" key="2">
    <citation type="submission" date="2025-09" db="UniProtKB">
        <authorList>
            <consortium name="Ensembl"/>
        </authorList>
    </citation>
    <scope>IDENTIFICATION</scope>
</reference>
<dbReference type="STRING" id="1676925.ENSPKIP00000011946"/>
<feature type="domain" description="MARVEL" evidence="15">
    <location>
        <begin position="172"/>
        <end position="343"/>
    </location>
</feature>
<dbReference type="PANTHER" id="PTHR23288">
    <property type="entry name" value="OCCLUDIN AND RNA POLYMERASE II ELONGATION FACTOR ELL"/>
    <property type="match status" value="1"/>
</dbReference>
<sequence length="539" mass="60728">MSSVDVPFKKSSEEHWNQGPESGRLDDLDDAPSALSDTLYTEPLHHNDFSDTTSLPSAEQIEEQRRKGWKKFLPPVWGGLLGRWRTRTTWSGSPRVVILPNGTRVSPPVSPLPGRRYQGISDSLSSHRPLLDSTPTGSSRNEALYQDAQVSAAECYAEKLEAYQLKYSYMKSWPGLLRLLAGLQLLFGGMVLACVCAYVQKDSEWSNLYSLGGFPGYSASGYYYRGPMTMFVLAVAGVAWLVTVILLVLGLTMYYRSILLDSQWWPLTEAALNLVVFVLYMAAGVVYLNDLNRGGLCYTTPGFSPLVSALCRVEGGQMAGTAFIFINMLTYLISFLVCLKMWRHEAARLRREAQGAEPLPAPPYEAPHLVQDRSQLRVATSRQGGHRGGSLRVSKRIHFAEEGEDPGKLSRAIPTGHVPKPRVVADYIIKYPTIRSLEDREQYKAVFNDQYTEYKQLHGEVNSTLSKFSELDRTMGRLLTDIRTPEDQERVSRLIKQYKEKKYDPSFLEKKERCEYLKAKLNHIKGRIQDFDRRGGGAD</sequence>
<evidence type="ECO:0000256" key="4">
    <source>
        <dbReference type="ARBA" id="ARBA00022427"/>
    </source>
</evidence>
<comment type="similarity">
    <text evidence="3 12">Belongs to the ELL/occludin family.</text>
</comment>
<keyword evidence="5" id="KW-1003">Cell membrane</keyword>
<keyword evidence="9" id="KW-0175">Coiled coil</keyword>
<evidence type="ECO:0000256" key="1">
    <source>
        <dbReference type="ARBA" id="ARBA00004435"/>
    </source>
</evidence>
<keyword evidence="6 11" id="KW-0812">Transmembrane</keyword>
<evidence type="ECO:0000256" key="11">
    <source>
        <dbReference type="PROSITE-ProRule" id="PRU00581"/>
    </source>
</evidence>
<feature type="transmembrane region" description="Helical" evidence="14">
    <location>
        <begin position="267"/>
        <end position="288"/>
    </location>
</feature>
<proteinExistence type="inferred from homology"/>
<evidence type="ECO:0000259" key="16">
    <source>
        <dbReference type="PROSITE" id="PS51980"/>
    </source>
</evidence>
<dbReference type="PROSITE" id="PS51225">
    <property type="entry name" value="MARVEL"/>
    <property type="match status" value="1"/>
</dbReference>
<evidence type="ECO:0000313" key="18">
    <source>
        <dbReference type="Proteomes" id="UP000261540"/>
    </source>
</evidence>
<name>A0A3B3R2N4_9TELE</name>
<feature type="region of interest" description="Disordered" evidence="13">
    <location>
        <begin position="1"/>
        <end position="36"/>
    </location>
</feature>
<evidence type="ECO:0000256" key="3">
    <source>
        <dbReference type="ARBA" id="ARBA00009171"/>
    </source>
</evidence>
<evidence type="ECO:0000256" key="10">
    <source>
        <dbReference type="ARBA" id="ARBA00023136"/>
    </source>
</evidence>
<evidence type="ECO:0000256" key="7">
    <source>
        <dbReference type="ARBA" id="ARBA00022949"/>
    </source>
</evidence>
<evidence type="ECO:0000256" key="14">
    <source>
        <dbReference type="SAM" id="Phobius"/>
    </source>
</evidence>
<keyword evidence="10 11" id="KW-0472">Membrane</keyword>
<organism evidence="17 18">
    <name type="scientific">Paramormyrops kingsleyae</name>
    <dbReference type="NCBI Taxonomy" id="1676925"/>
    <lineage>
        <taxon>Eukaryota</taxon>
        <taxon>Metazoa</taxon>
        <taxon>Chordata</taxon>
        <taxon>Craniata</taxon>
        <taxon>Vertebrata</taxon>
        <taxon>Euteleostomi</taxon>
        <taxon>Actinopterygii</taxon>
        <taxon>Neopterygii</taxon>
        <taxon>Teleostei</taxon>
        <taxon>Osteoglossocephala</taxon>
        <taxon>Osteoglossomorpha</taxon>
        <taxon>Osteoglossiformes</taxon>
        <taxon>Mormyridae</taxon>
        <taxon>Paramormyrops</taxon>
    </lineage>
</organism>
<evidence type="ECO:0000256" key="8">
    <source>
        <dbReference type="ARBA" id="ARBA00022989"/>
    </source>
</evidence>
<dbReference type="SUPFAM" id="SSF144292">
    <property type="entry name" value="occludin/ELL-like"/>
    <property type="match status" value="1"/>
</dbReference>
<keyword evidence="4" id="KW-0796">Tight junction</keyword>
<evidence type="ECO:0000256" key="6">
    <source>
        <dbReference type="ARBA" id="ARBA00022692"/>
    </source>
</evidence>
<evidence type="ECO:0000259" key="15">
    <source>
        <dbReference type="PROSITE" id="PS51225"/>
    </source>
</evidence>
<dbReference type="InterPro" id="IPR010844">
    <property type="entry name" value="Occludin_ELL"/>
</dbReference>
<dbReference type="GO" id="GO:0016324">
    <property type="term" value="C:apical plasma membrane"/>
    <property type="evidence" value="ECO:0007669"/>
    <property type="project" value="TreeGrafter"/>
</dbReference>
<dbReference type="InterPro" id="IPR031176">
    <property type="entry name" value="ELL/occludin"/>
</dbReference>
<dbReference type="PROSITE" id="PS51980">
    <property type="entry name" value="OCEL"/>
    <property type="match status" value="1"/>
</dbReference>
<evidence type="ECO:0000256" key="13">
    <source>
        <dbReference type="SAM" id="MobiDB-lite"/>
    </source>
</evidence>
<dbReference type="GeneTree" id="ENSGT00940000166235"/>
<keyword evidence="18" id="KW-1185">Reference proteome</keyword>
<dbReference type="PANTHER" id="PTHR23288:SF37">
    <property type="entry name" value="OCCLUDIN_ELL DOMAIN-CONTAINING PROTEIN 1"/>
    <property type="match status" value="1"/>
</dbReference>
<dbReference type="GO" id="GO:0005923">
    <property type="term" value="C:bicellular tight junction"/>
    <property type="evidence" value="ECO:0007669"/>
    <property type="project" value="UniProtKB-SubCell"/>
</dbReference>
<evidence type="ECO:0000256" key="5">
    <source>
        <dbReference type="ARBA" id="ARBA00022475"/>
    </source>
</evidence>
<dbReference type="Proteomes" id="UP000261540">
    <property type="component" value="Unplaced"/>
</dbReference>
<evidence type="ECO:0000256" key="9">
    <source>
        <dbReference type="ARBA" id="ARBA00023054"/>
    </source>
</evidence>
<dbReference type="Pfam" id="PF07303">
    <property type="entry name" value="Occludin_ELL"/>
    <property type="match status" value="1"/>
</dbReference>
<keyword evidence="7" id="KW-0965">Cell junction</keyword>
<feature type="transmembrane region" description="Helical" evidence="14">
    <location>
        <begin position="176"/>
        <end position="200"/>
    </location>
</feature>